<accession>A0ABU7JRQ2</accession>
<dbReference type="RefSeq" id="WP_330152107.1">
    <property type="nucleotide sequence ID" value="NZ_JAUZMZ010000052.1"/>
</dbReference>
<dbReference type="EMBL" id="JAUZMZ010000052">
    <property type="protein sequence ID" value="MEE2032689.1"/>
    <property type="molecule type" value="Genomic_DNA"/>
</dbReference>
<protein>
    <submittedName>
        <fullName evidence="1">Uncharacterized protein</fullName>
    </submittedName>
</protein>
<comment type="caution">
    <text evidence="1">The sequence shown here is derived from an EMBL/GenBank/DDBJ whole genome shotgun (WGS) entry which is preliminary data.</text>
</comment>
<name>A0ABU7JRQ2_9NOCA</name>
<dbReference type="Proteomes" id="UP001331936">
    <property type="component" value="Unassembled WGS sequence"/>
</dbReference>
<proteinExistence type="predicted"/>
<evidence type="ECO:0000313" key="2">
    <source>
        <dbReference type="Proteomes" id="UP001331936"/>
    </source>
</evidence>
<reference evidence="1 2" key="1">
    <citation type="submission" date="2023-08" db="EMBL/GenBank/DDBJ databases">
        <authorList>
            <person name="Girao M."/>
            <person name="Carvalho M.F."/>
        </authorList>
    </citation>
    <scope>NUCLEOTIDE SEQUENCE [LARGE SCALE GENOMIC DNA]</scope>
    <source>
        <strain evidence="1 2">CC-R104</strain>
    </source>
</reference>
<evidence type="ECO:0000313" key="1">
    <source>
        <dbReference type="EMBL" id="MEE2032689.1"/>
    </source>
</evidence>
<keyword evidence="2" id="KW-1185">Reference proteome</keyword>
<sequence>MAGTPREFSVGTAVVVRSTTSGKTPVPGKIVQDFGSAQQAVGDNLGRDWAPVRRWAVELDDGRLVFVDDDALELRQAK</sequence>
<organism evidence="1 2">
    <name type="scientific">Rhodococcus chondri</name>
    <dbReference type="NCBI Taxonomy" id="3065941"/>
    <lineage>
        <taxon>Bacteria</taxon>
        <taxon>Bacillati</taxon>
        <taxon>Actinomycetota</taxon>
        <taxon>Actinomycetes</taxon>
        <taxon>Mycobacteriales</taxon>
        <taxon>Nocardiaceae</taxon>
        <taxon>Rhodococcus</taxon>
    </lineage>
</organism>
<gene>
    <name evidence="1" type="ORF">Q8814_11285</name>
</gene>